<dbReference type="AlphaFoldDB" id="A0A1G1YIC9"/>
<feature type="transmembrane region" description="Helical" evidence="2">
    <location>
        <begin position="6"/>
        <end position="24"/>
    </location>
</feature>
<keyword evidence="2" id="KW-1133">Transmembrane helix</keyword>
<sequence length="125" mass="14027">MIIQIFILAFILFVISRIIARFRLGDVTSRELTVWLIFWFLVGAATLAPQKTDVVARWVGVERGADLLVYLSIMALFFIVFKIVVRLEKIDKDLTIIVRHAALNGGKPSSEPRALTAKESRGGRA</sequence>
<feature type="transmembrane region" description="Helical" evidence="2">
    <location>
        <begin position="68"/>
        <end position="85"/>
    </location>
</feature>
<keyword evidence="2" id="KW-0472">Membrane</keyword>
<comment type="caution">
    <text evidence="3">The sequence shown here is derived from an EMBL/GenBank/DDBJ whole genome shotgun (WGS) entry which is preliminary data.</text>
</comment>
<dbReference type="STRING" id="1797542.A3J59_02670"/>
<reference evidence="3 4" key="1">
    <citation type="journal article" date="2016" name="Nat. Commun.">
        <title>Thousands of microbial genomes shed light on interconnected biogeochemical processes in an aquifer system.</title>
        <authorList>
            <person name="Anantharaman K."/>
            <person name="Brown C.T."/>
            <person name="Hug L.A."/>
            <person name="Sharon I."/>
            <person name="Castelle C.J."/>
            <person name="Probst A.J."/>
            <person name="Thomas B.C."/>
            <person name="Singh A."/>
            <person name="Wilkins M.J."/>
            <person name="Karaoz U."/>
            <person name="Brodie E.L."/>
            <person name="Williams K.H."/>
            <person name="Hubbard S.S."/>
            <person name="Banfield J.F."/>
        </authorList>
    </citation>
    <scope>NUCLEOTIDE SEQUENCE [LARGE SCALE GENOMIC DNA]</scope>
</reference>
<proteinExistence type="predicted"/>
<name>A0A1G1YIC9_9BACT</name>
<dbReference type="Pfam" id="PF10066">
    <property type="entry name" value="DUF2304"/>
    <property type="match status" value="1"/>
</dbReference>
<dbReference type="InterPro" id="IPR019277">
    <property type="entry name" value="DUF2304"/>
</dbReference>
<feature type="region of interest" description="Disordered" evidence="1">
    <location>
        <begin position="104"/>
        <end position="125"/>
    </location>
</feature>
<feature type="compositionally biased region" description="Basic and acidic residues" evidence="1">
    <location>
        <begin position="116"/>
        <end position="125"/>
    </location>
</feature>
<evidence type="ECO:0008006" key="5">
    <source>
        <dbReference type="Google" id="ProtNLM"/>
    </source>
</evidence>
<evidence type="ECO:0000313" key="3">
    <source>
        <dbReference type="EMBL" id="OGY51237.1"/>
    </source>
</evidence>
<evidence type="ECO:0000313" key="4">
    <source>
        <dbReference type="Proteomes" id="UP000177310"/>
    </source>
</evidence>
<evidence type="ECO:0000256" key="1">
    <source>
        <dbReference type="SAM" id="MobiDB-lite"/>
    </source>
</evidence>
<feature type="transmembrane region" description="Helical" evidence="2">
    <location>
        <begin position="31"/>
        <end position="48"/>
    </location>
</feature>
<dbReference type="Proteomes" id="UP000177310">
    <property type="component" value="Unassembled WGS sequence"/>
</dbReference>
<protein>
    <recommendedName>
        <fullName evidence="5">DUF2304 domain-containing protein</fullName>
    </recommendedName>
</protein>
<evidence type="ECO:0000256" key="2">
    <source>
        <dbReference type="SAM" id="Phobius"/>
    </source>
</evidence>
<dbReference type="EMBL" id="MHIL01000021">
    <property type="protein sequence ID" value="OGY51237.1"/>
    <property type="molecule type" value="Genomic_DNA"/>
</dbReference>
<gene>
    <name evidence="3" type="ORF">A3J59_02670</name>
</gene>
<accession>A0A1G1YIC9</accession>
<organism evidence="3 4">
    <name type="scientific">Candidatus Buchananbacteria bacterium RIFCSPHIGHO2_02_FULL_56_16</name>
    <dbReference type="NCBI Taxonomy" id="1797542"/>
    <lineage>
        <taxon>Bacteria</taxon>
        <taxon>Candidatus Buchananiibacteriota</taxon>
    </lineage>
</organism>
<keyword evidence="2" id="KW-0812">Transmembrane</keyword>